<reference evidence="2 3" key="1">
    <citation type="submission" date="2014-03" db="EMBL/GenBank/DDBJ databases">
        <title>Bradyrhizobium valentinum sp. nov., isolated from effective nodules of Lupinus mariae-josephae, a lupine endemic of basic-lime soils in Eastern Spain.</title>
        <authorList>
            <person name="Duran D."/>
            <person name="Rey L."/>
            <person name="Navarro A."/>
            <person name="Busquets A."/>
            <person name="Imperial J."/>
            <person name="Ruiz-Argueso T."/>
        </authorList>
    </citation>
    <scope>NUCLEOTIDE SEQUENCE [LARGE SCALE GENOMIC DNA]</scope>
    <source>
        <strain evidence="2 3">LmjM3</strain>
    </source>
</reference>
<organism evidence="2 3">
    <name type="scientific">Bradyrhizobium valentinum</name>
    <dbReference type="NCBI Taxonomy" id="1518501"/>
    <lineage>
        <taxon>Bacteria</taxon>
        <taxon>Pseudomonadati</taxon>
        <taxon>Pseudomonadota</taxon>
        <taxon>Alphaproteobacteria</taxon>
        <taxon>Hyphomicrobiales</taxon>
        <taxon>Nitrobacteraceae</taxon>
        <taxon>Bradyrhizobium</taxon>
    </lineage>
</organism>
<dbReference type="Pfam" id="PF21834">
    <property type="entry name" value="DUF6894"/>
    <property type="match status" value="1"/>
</dbReference>
<name>A0A0R3KPF0_9BRAD</name>
<dbReference type="RefSeq" id="WP_057848453.1">
    <property type="nucleotide sequence ID" value="NZ_LLXX01000009.1"/>
</dbReference>
<gene>
    <name evidence="2" type="ORF">CP49_41095</name>
</gene>
<comment type="caution">
    <text evidence="2">The sequence shown here is derived from an EMBL/GenBank/DDBJ whole genome shotgun (WGS) entry which is preliminary data.</text>
</comment>
<dbReference type="OrthoDB" id="8094360at2"/>
<accession>A0A0R3KPF0</accession>
<dbReference type="STRING" id="1518501.CQ10_33760"/>
<evidence type="ECO:0000259" key="1">
    <source>
        <dbReference type="Pfam" id="PF21834"/>
    </source>
</evidence>
<dbReference type="EMBL" id="LLXX01000009">
    <property type="protein sequence ID" value="KRR14147.1"/>
    <property type="molecule type" value="Genomic_DNA"/>
</dbReference>
<dbReference type="InterPro" id="IPR054189">
    <property type="entry name" value="DUF6894"/>
</dbReference>
<keyword evidence="3" id="KW-1185">Reference proteome</keyword>
<feature type="domain" description="DUF6894" evidence="1">
    <location>
        <begin position="3"/>
        <end position="66"/>
    </location>
</feature>
<dbReference type="Proteomes" id="UP000051913">
    <property type="component" value="Unassembled WGS sequence"/>
</dbReference>
<evidence type="ECO:0000313" key="2">
    <source>
        <dbReference type="EMBL" id="KRR14147.1"/>
    </source>
</evidence>
<sequence>MGRYFFDVIADGELTTDEEGMILPDMASVRREVSLSLADLARDTVRREGCPRLAISVRNEDGPICEAVFQWGLETKH</sequence>
<protein>
    <recommendedName>
        <fullName evidence="1">DUF6894 domain-containing protein</fullName>
    </recommendedName>
</protein>
<dbReference type="AlphaFoldDB" id="A0A0R3KPF0"/>
<evidence type="ECO:0000313" key="3">
    <source>
        <dbReference type="Proteomes" id="UP000051913"/>
    </source>
</evidence>
<proteinExistence type="predicted"/>